<dbReference type="AlphaFoldDB" id="A0A8J3UXK6"/>
<name>A0A8J3UXK6_9ACTN</name>
<protein>
    <submittedName>
        <fullName evidence="2">Phosphotransferase</fullName>
    </submittedName>
</protein>
<dbReference type="Pfam" id="PF01636">
    <property type="entry name" value="APH"/>
    <property type="match status" value="1"/>
</dbReference>
<dbReference type="RefSeq" id="WP_203974074.1">
    <property type="nucleotide sequence ID" value="NZ_BAAAKY010000033.1"/>
</dbReference>
<keyword evidence="3" id="KW-1185">Reference proteome</keyword>
<dbReference type="PANTHER" id="PTHR21310">
    <property type="entry name" value="AMINOGLYCOSIDE PHOSPHOTRANSFERASE-RELATED-RELATED"/>
    <property type="match status" value="1"/>
</dbReference>
<dbReference type="InterPro" id="IPR051678">
    <property type="entry name" value="AGP_Transferase"/>
</dbReference>
<reference evidence="2" key="1">
    <citation type="submission" date="2021-01" db="EMBL/GenBank/DDBJ databases">
        <title>Whole genome shotgun sequence of Planotetraspora silvatica NBRC 100141.</title>
        <authorList>
            <person name="Komaki H."/>
            <person name="Tamura T."/>
        </authorList>
    </citation>
    <scope>NUCLEOTIDE SEQUENCE</scope>
    <source>
        <strain evidence="2">NBRC 100141</strain>
    </source>
</reference>
<gene>
    <name evidence="2" type="ORF">Psi02_27440</name>
</gene>
<dbReference type="InterPro" id="IPR011009">
    <property type="entry name" value="Kinase-like_dom_sf"/>
</dbReference>
<accession>A0A8J3UXK6</accession>
<sequence>MESRTKRRLSAAELDALVRGALGTGVRSSEELADGFANAVWRLDLEDGRQVVLKVGPPPGLRLLTYERHLLRTEAMVYRLAEPAGLPLPSLLHAAFDDPVLGGDHLILSALDGVPWNQVSLSPAEEAPLRHELGRHLARLHTIPGTGVFGYPFAGLTGPSWREAFLVIVGALLDDAVHYGTVLPAPVEEITALITAAAPALDEVVTPSLVHFDIWPGNVFLTGEGRDRRIQALIDHERAFWGDPLADFITPTIFEEIREDDPLVTGYREAGGTLPITPGAQVRADLYRAYLYLILLVENGPRQYPEEAYARLRDLATSSLVRSLDALRVP</sequence>
<dbReference type="SUPFAM" id="SSF56112">
    <property type="entry name" value="Protein kinase-like (PK-like)"/>
    <property type="match status" value="1"/>
</dbReference>
<dbReference type="Proteomes" id="UP000644610">
    <property type="component" value="Unassembled WGS sequence"/>
</dbReference>
<dbReference type="EMBL" id="BOOQ01000016">
    <property type="protein sequence ID" value="GII46320.1"/>
    <property type="molecule type" value="Genomic_DNA"/>
</dbReference>
<dbReference type="InterPro" id="IPR002575">
    <property type="entry name" value="Aminoglycoside_PTrfase"/>
</dbReference>
<dbReference type="Gene3D" id="3.90.1200.10">
    <property type="match status" value="1"/>
</dbReference>
<evidence type="ECO:0000259" key="1">
    <source>
        <dbReference type="Pfam" id="PF01636"/>
    </source>
</evidence>
<feature type="domain" description="Aminoglycoside phosphotransferase" evidence="1">
    <location>
        <begin position="30"/>
        <end position="271"/>
    </location>
</feature>
<evidence type="ECO:0000313" key="2">
    <source>
        <dbReference type="EMBL" id="GII46320.1"/>
    </source>
</evidence>
<comment type="caution">
    <text evidence="2">The sequence shown here is derived from an EMBL/GenBank/DDBJ whole genome shotgun (WGS) entry which is preliminary data.</text>
</comment>
<organism evidence="2 3">
    <name type="scientific">Planotetraspora silvatica</name>
    <dbReference type="NCBI Taxonomy" id="234614"/>
    <lineage>
        <taxon>Bacteria</taxon>
        <taxon>Bacillati</taxon>
        <taxon>Actinomycetota</taxon>
        <taxon>Actinomycetes</taxon>
        <taxon>Streptosporangiales</taxon>
        <taxon>Streptosporangiaceae</taxon>
        <taxon>Planotetraspora</taxon>
    </lineage>
</organism>
<dbReference type="Gene3D" id="3.30.200.20">
    <property type="entry name" value="Phosphorylase Kinase, domain 1"/>
    <property type="match status" value="1"/>
</dbReference>
<evidence type="ECO:0000313" key="3">
    <source>
        <dbReference type="Proteomes" id="UP000644610"/>
    </source>
</evidence>
<dbReference type="PANTHER" id="PTHR21310:SF15">
    <property type="entry name" value="AMINOGLYCOSIDE PHOSPHOTRANSFERASE DOMAIN-CONTAINING PROTEIN"/>
    <property type="match status" value="1"/>
</dbReference>
<proteinExistence type="predicted"/>